<dbReference type="GO" id="GO:0000049">
    <property type="term" value="F:tRNA binding"/>
    <property type="evidence" value="ECO:0007669"/>
    <property type="project" value="UniProtKB-UniRule"/>
</dbReference>
<dbReference type="GO" id="GO:0000287">
    <property type="term" value="F:magnesium ion binding"/>
    <property type="evidence" value="ECO:0007669"/>
    <property type="project" value="UniProtKB-UniRule"/>
</dbReference>
<keyword evidence="13 15" id="KW-0030">Aminoacyl-tRNA synthetase</keyword>
<dbReference type="PANTHER" id="PTHR10947">
    <property type="entry name" value="PHENYLALANYL-TRNA SYNTHETASE BETA CHAIN AND LEUCINE-RICH REPEAT-CONTAINING PROTEIN 47"/>
    <property type="match status" value="1"/>
</dbReference>
<dbReference type="OrthoDB" id="9805455at2"/>
<dbReference type="PANTHER" id="PTHR10947:SF0">
    <property type="entry name" value="PHENYLALANINE--TRNA LIGASE BETA SUBUNIT"/>
    <property type="match status" value="1"/>
</dbReference>
<dbReference type="NCBIfam" id="TIGR00472">
    <property type="entry name" value="pheT_bact"/>
    <property type="match status" value="1"/>
</dbReference>
<keyword evidence="5 16" id="KW-0820">tRNA-binding</keyword>
<keyword evidence="6 15" id="KW-0436">Ligase</keyword>
<keyword evidence="9 15" id="KW-0067">ATP-binding</keyword>
<evidence type="ECO:0000256" key="15">
    <source>
        <dbReference type="HAMAP-Rule" id="MF_00283"/>
    </source>
</evidence>
<comment type="cofactor">
    <cofactor evidence="15">
        <name>Mg(2+)</name>
        <dbReference type="ChEBI" id="CHEBI:18420"/>
    </cofactor>
    <text evidence="15">Binds 2 magnesium ions per tetramer.</text>
</comment>
<dbReference type="Pfam" id="PF01588">
    <property type="entry name" value="tRNA_bind"/>
    <property type="match status" value="1"/>
</dbReference>
<dbReference type="SMART" id="SM00873">
    <property type="entry name" value="B3_4"/>
    <property type="match status" value="1"/>
</dbReference>
<name>B8DPM7_NITV9</name>
<evidence type="ECO:0000256" key="8">
    <source>
        <dbReference type="ARBA" id="ARBA00022741"/>
    </source>
</evidence>
<keyword evidence="8 15" id="KW-0547">Nucleotide-binding</keyword>
<dbReference type="PROSITE" id="PS51483">
    <property type="entry name" value="B5"/>
    <property type="match status" value="1"/>
</dbReference>
<evidence type="ECO:0000256" key="12">
    <source>
        <dbReference type="ARBA" id="ARBA00022917"/>
    </source>
</evidence>
<evidence type="ECO:0000256" key="14">
    <source>
        <dbReference type="ARBA" id="ARBA00049255"/>
    </source>
</evidence>
<evidence type="ECO:0000256" key="7">
    <source>
        <dbReference type="ARBA" id="ARBA00022723"/>
    </source>
</evidence>
<feature type="domain" description="TRNA-binding" evidence="17">
    <location>
        <begin position="39"/>
        <end position="148"/>
    </location>
</feature>
<evidence type="ECO:0000256" key="3">
    <source>
        <dbReference type="ARBA" id="ARBA00011209"/>
    </source>
</evidence>
<dbReference type="STRING" id="883.DvMF_0979"/>
<proteinExistence type="inferred from homology"/>
<sequence>MLLSLAWLREFVPFEGTAEQLGDRLTMLGLELEEIRRPFDAIRAIVVGHVVERAKHPEADKLSVCKVDAGQGELLDIVCGAPNVAAGQKVPVALVGTTMPGGLVIKKAKLRGQPSHGMICSERELGLSDDHEGIMVLPEHFTVGRLLVDELQLDMEVCDISITPNRADCLSVLGLAREVALGFGLPLTLPRLNLVEDGPDCSGEVAIEIADPALCHAYHGRILENIRVGKSPARIRHRLTAIGVRPISNIVDATNYVMMELGQPMHAFDLDLLEGARIVVSPAVAGERIVTLDGQDRALVAGDLLIRDAVKPVALAGVMGGANSEVSDATTRVLLESAVFRPGTVRRTGRRLGLSSEASYRFERGVDQAGAVYAMHRAAQMMAELSGARLRPGMCSAEPRPWTSPALRFRPARARMLLGMGEDTIGDAFCADTLTGLGCVLDRTQGSDAADWKVSAPSHRLDFEREADLIEEVGRVYGLDAIPPVLPKVMRPLDQAGAPESEYDFWKRIKGWGRGLGLNEAINYSFVGQKDLDHLGLPAEGRIPIMNPLSEDQNVLRTALAPGLLNNLRHNIAQGNAGLRLFELARIFTADATAETTACERGRLGILMYGARHDSAWPNPEADADYQDLKGVVEHFAAFLHLPQPHCAMAEAPHPFLAPCVTVTVQGRVLGVMGRVRPDLADAYHARKDVWLADLDLDAARQLHDAVTVRFAALPVYPPVRRDITVMAPAALQAGAVLDHVRGMKLPLLEGVELIDVFAPEDREERNLTFRMTFRHAGRTLKDAEVDKEREKVASSLQQVLPVRL</sequence>
<dbReference type="InterPro" id="IPR005146">
    <property type="entry name" value="B3/B4_tRNA-bd"/>
</dbReference>
<feature type="domain" description="FDX-ACB" evidence="18">
    <location>
        <begin position="715"/>
        <end position="805"/>
    </location>
</feature>
<dbReference type="Gene3D" id="3.30.56.10">
    <property type="match status" value="2"/>
</dbReference>
<dbReference type="InterPro" id="IPR020825">
    <property type="entry name" value="Phe-tRNA_synthase-like_B3/B4"/>
</dbReference>
<evidence type="ECO:0000256" key="6">
    <source>
        <dbReference type="ARBA" id="ARBA00022598"/>
    </source>
</evidence>
<dbReference type="GO" id="GO:0004826">
    <property type="term" value="F:phenylalanine-tRNA ligase activity"/>
    <property type="evidence" value="ECO:0007669"/>
    <property type="project" value="UniProtKB-UniRule"/>
</dbReference>
<dbReference type="GO" id="GO:0006432">
    <property type="term" value="P:phenylalanyl-tRNA aminoacylation"/>
    <property type="evidence" value="ECO:0007669"/>
    <property type="project" value="UniProtKB-UniRule"/>
</dbReference>
<evidence type="ECO:0000256" key="2">
    <source>
        <dbReference type="ARBA" id="ARBA00008653"/>
    </source>
</evidence>
<dbReference type="EMBL" id="CP001197">
    <property type="protein sequence ID" value="ACL07934.1"/>
    <property type="molecule type" value="Genomic_DNA"/>
</dbReference>
<dbReference type="eggNOG" id="COG0073">
    <property type="taxonomic scope" value="Bacteria"/>
</dbReference>
<evidence type="ECO:0000256" key="4">
    <source>
        <dbReference type="ARBA" id="ARBA00022490"/>
    </source>
</evidence>
<dbReference type="SUPFAM" id="SSF46955">
    <property type="entry name" value="Putative DNA-binding domain"/>
    <property type="match status" value="1"/>
</dbReference>
<dbReference type="GO" id="GO:0005524">
    <property type="term" value="F:ATP binding"/>
    <property type="evidence" value="ECO:0007669"/>
    <property type="project" value="UniProtKB-UniRule"/>
</dbReference>
<dbReference type="InterPro" id="IPR005121">
    <property type="entry name" value="Fdx_antiC-bd"/>
</dbReference>
<dbReference type="Gene3D" id="3.30.70.380">
    <property type="entry name" value="Ferrodoxin-fold anticodon-binding domain"/>
    <property type="match status" value="1"/>
</dbReference>
<gene>
    <name evidence="15" type="primary">pheT</name>
    <name evidence="20" type="ordered locus">DvMF_0979</name>
</gene>
<dbReference type="InterPro" id="IPR002547">
    <property type="entry name" value="tRNA-bd_dom"/>
</dbReference>
<dbReference type="InterPro" id="IPR012340">
    <property type="entry name" value="NA-bd_OB-fold"/>
</dbReference>
<evidence type="ECO:0000259" key="17">
    <source>
        <dbReference type="PROSITE" id="PS50886"/>
    </source>
</evidence>
<keyword evidence="11 16" id="KW-0694">RNA-binding</keyword>
<dbReference type="EC" id="6.1.1.20" evidence="15"/>
<dbReference type="Pfam" id="PF17759">
    <property type="entry name" value="tRNA_synthFbeta"/>
    <property type="match status" value="1"/>
</dbReference>
<dbReference type="SMART" id="SM00896">
    <property type="entry name" value="FDX-ACB"/>
    <property type="match status" value="1"/>
</dbReference>
<comment type="subcellular location">
    <subcellularLocation>
        <location evidence="1 15">Cytoplasm</location>
    </subcellularLocation>
</comment>
<comment type="catalytic activity">
    <reaction evidence="14 15">
        <text>tRNA(Phe) + L-phenylalanine + ATP = L-phenylalanyl-tRNA(Phe) + AMP + diphosphate + H(+)</text>
        <dbReference type="Rhea" id="RHEA:19413"/>
        <dbReference type="Rhea" id="RHEA-COMP:9668"/>
        <dbReference type="Rhea" id="RHEA-COMP:9699"/>
        <dbReference type="ChEBI" id="CHEBI:15378"/>
        <dbReference type="ChEBI" id="CHEBI:30616"/>
        <dbReference type="ChEBI" id="CHEBI:33019"/>
        <dbReference type="ChEBI" id="CHEBI:58095"/>
        <dbReference type="ChEBI" id="CHEBI:78442"/>
        <dbReference type="ChEBI" id="CHEBI:78531"/>
        <dbReference type="ChEBI" id="CHEBI:456215"/>
        <dbReference type="EC" id="6.1.1.20"/>
    </reaction>
</comment>
<dbReference type="HOGENOM" id="CLU_016891_0_0_7"/>
<keyword evidence="7 15" id="KW-0479">Metal-binding</keyword>
<feature type="binding site" evidence="15">
    <location>
        <position position="472"/>
    </location>
    <ligand>
        <name>Mg(2+)</name>
        <dbReference type="ChEBI" id="CHEBI:18420"/>
        <note>shared with alpha subunit</note>
    </ligand>
</feature>
<dbReference type="Pfam" id="PF03484">
    <property type="entry name" value="B5"/>
    <property type="match status" value="1"/>
</dbReference>
<dbReference type="HAMAP" id="MF_00283">
    <property type="entry name" value="Phe_tRNA_synth_beta1"/>
    <property type="match status" value="1"/>
</dbReference>
<dbReference type="InterPro" id="IPR033714">
    <property type="entry name" value="tRNA_bind_bactPheRS"/>
</dbReference>
<dbReference type="SUPFAM" id="SSF50249">
    <property type="entry name" value="Nucleic acid-binding proteins"/>
    <property type="match status" value="1"/>
</dbReference>
<feature type="domain" description="B5" evidence="19">
    <location>
        <begin position="402"/>
        <end position="484"/>
    </location>
</feature>
<organism evidence="20">
    <name type="scientific">Nitratidesulfovibrio vulgaris (strain DSM 19637 / Miyazaki F)</name>
    <name type="common">Desulfovibrio vulgaris</name>
    <dbReference type="NCBI Taxonomy" id="883"/>
    <lineage>
        <taxon>Bacteria</taxon>
        <taxon>Pseudomonadati</taxon>
        <taxon>Thermodesulfobacteriota</taxon>
        <taxon>Desulfovibrionia</taxon>
        <taxon>Desulfovibrionales</taxon>
        <taxon>Desulfovibrionaceae</taxon>
        <taxon>Nitratidesulfovibrio</taxon>
    </lineage>
</organism>
<dbReference type="SUPFAM" id="SSF54991">
    <property type="entry name" value="Anticodon-binding domain of PheRS"/>
    <property type="match status" value="1"/>
</dbReference>
<protein>
    <recommendedName>
        <fullName evidence="15">Phenylalanine--tRNA ligase beta subunit</fullName>
        <ecNumber evidence="15">6.1.1.20</ecNumber>
    </recommendedName>
    <alternativeName>
        <fullName evidence="15">Phenylalanyl-tRNA synthetase beta subunit</fullName>
        <shortName evidence="15">PheRS</shortName>
    </alternativeName>
</protein>
<dbReference type="PROSITE" id="PS51447">
    <property type="entry name" value="FDX_ACB"/>
    <property type="match status" value="1"/>
</dbReference>
<reference evidence="20" key="1">
    <citation type="submission" date="2008-10" db="EMBL/GenBank/DDBJ databases">
        <title>Complete sequence of Desulfovibrio vulgaris str. 'Miyazaki F'.</title>
        <authorList>
            <person name="Lucas S."/>
            <person name="Copeland A."/>
            <person name="Lapidus A."/>
            <person name="Glavina del Rio T."/>
            <person name="Dalin E."/>
            <person name="Tice H."/>
            <person name="Bruce D."/>
            <person name="Goodwin L."/>
            <person name="Pitluck S."/>
            <person name="Sims D."/>
            <person name="Brettin T."/>
            <person name="Detter J.C."/>
            <person name="Han C."/>
            <person name="Larimer F."/>
            <person name="Land M."/>
            <person name="Hauser L."/>
            <person name="Kyrpides N."/>
            <person name="Mikhailova N."/>
            <person name="Hazen T.C."/>
            <person name="Richardson P."/>
        </authorList>
    </citation>
    <scope>NUCLEOTIDE SEQUENCE</scope>
    <source>
        <strain evidence="20">Miyazaki F</strain>
    </source>
</reference>
<dbReference type="Gene3D" id="3.30.930.10">
    <property type="entry name" value="Bira Bifunctional Protein, Domain 2"/>
    <property type="match status" value="1"/>
</dbReference>
<comment type="subunit">
    <text evidence="3 15">Tetramer of two alpha and two beta subunits.</text>
</comment>
<dbReference type="InterPro" id="IPR004532">
    <property type="entry name" value="Phe-tRNA-ligase_IIc_bsu_bact"/>
</dbReference>
<dbReference type="eggNOG" id="COG0072">
    <property type="taxonomic scope" value="Bacteria"/>
</dbReference>
<dbReference type="InterPro" id="IPR036690">
    <property type="entry name" value="Fdx_antiC-bd_sf"/>
</dbReference>
<evidence type="ECO:0000256" key="1">
    <source>
        <dbReference type="ARBA" id="ARBA00004496"/>
    </source>
</evidence>
<evidence type="ECO:0000256" key="5">
    <source>
        <dbReference type="ARBA" id="ARBA00022555"/>
    </source>
</evidence>
<dbReference type="Pfam" id="PF03483">
    <property type="entry name" value="B3_4"/>
    <property type="match status" value="1"/>
</dbReference>
<evidence type="ECO:0000256" key="16">
    <source>
        <dbReference type="PROSITE-ProRule" id="PRU00209"/>
    </source>
</evidence>
<evidence type="ECO:0000256" key="9">
    <source>
        <dbReference type="ARBA" id="ARBA00022840"/>
    </source>
</evidence>
<dbReference type="SUPFAM" id="SSF55681">
    <property type="entry name" value="Class II aaRS and biotin synthetases"/>
    <property type="match status" value="1"/>
</dbReference>
<dbReference type="InterPro" id="IPR009061">
    <property type="entry name" value="DNA-bd_dom_put_sf"/>
</dbReference>
<dbReference type="GO" id="GO:0009328">
    <property type="term" value="C:phenylalanine-tRNA ligase complex"/>
    <property type="evidence" value="ECO:0007669"/>
    <property type="project" value="TreeGrafter"/>
</dbReference>
<dbReference type="InterPro" id="IPR041616">
    <property type="entry name" value="PheRS_beta_core"/>
</dbReference>
<comment type="similarity">
    <text evidence="2 15">Belongs to the phenylalanyl-tRNA synthetase beta subunit family. Type 1 subfamily.</text>
</comment>
<dbReference type="FunFam" id="3.50.40.10:FF:000001">
    <property type="entry name" value="Phenylalanine--tRNA ligase beta subunit"/>
    <property type="match status" value="1"/>
</dbReference>
<dbReference type="Pfam" id="PF03147">
    <property type="entry name" value="FDX-ACB"/>
    <property type="match status" value="1"/>
</dbReference>
<evidence type="ECO:0000256" key="10">
    <source>
        <dbReference type="ARBA" id="ARBA00022842"/>
    </source>
</evidence>
<dbReference type="SMART" id="SM00874">
    <property type="entry name" value="B5"/>
    <property type="match status" value="1"/>
</dbReference>
<dbReference type="FunFam" id="2.40.50.140:FF:000045">
    <property type="entry name" value="Phenylalanine--tRNA ligase beta subunit"/>
    <property type="match status" value="1"/>
</dbReference>
<dbReference type="CDD" id="cd00769">
    <property type="entry name" value="PheRS_beta_core"/>
    <property type="match status" value="1"/>
</dbReference>
<keyword evidence="4 15" id="KW-0963">Cytoplasm</keyword>
<feature type="binding site" evidence="15">
    <location>
        <position position="462"/>
    </location>
    <ligand>
        <name>Mg(2+)</name>
        <dbReference type="ChEBI" id="CHEBI:18420"/>
        <note>shared with alpha subunit</note>
    </ligand>
</feature>
<dbReference type="NCBIfam" id="NF045760">
    <property type="entry name" value="YtpR"/>
    <property type="match status" value="1"/>
</dbReference>
<dbReference type="Gene3D" id="2.40.50.140">
    <property type="entry name" value="Nucleic acid-binding proteins"/>
    <property type="match status" value="1"/>
</dbReference>
<dbReference type="Gene3D" id="3.50.40.10">
    <property type="entry name" value="Phenylalanyl-trna Synthetase, Chain B, domain 3"/>
    <property type="match status" value="1"/>
</dbReference>
<dbReference type="PROSITE" id="PS50886">
    <property type="entry name" value="TRBD"/>
    <property type="match status" value="1"/>
</dbReference>
<feature type="binding site" evidence="15">
    <location>
        <position position="471"/>
    </location>
    <ligand>
        <name>Mg(2+)</name>
        <dbReference type="ChEBI" id="CHEBI:18420"/>
        <note>shared with alpha subunit</note>
    </ligand>
</feature>
<dbReference type="KEGG" id="dvm:DvMF_0979"/>
<evidence type="ECO:0000259" key="18">
    <source>
        <dbReference type="PROSITE" id="PS51447"/>
    </source>
</evidence>
<dbReference type="SUPFAM" id="SSF56037">
    <property type="entry name" value="PheT/TilS domain"/>
    <property type="match status" value="1"/>
</dbReference>
<dbReference type="InterPro" id="IPR045060">
    <property type="entry name" value="Phe-tRNA-ligase_IIc_bsu"/>
</dbReference>
<dbReference type="AlphaFoldDB" id="B8DPM7"/>
<dbReference type="CDD" id="cd02796">
    <property type="entry name" value="tRNA_bind_bactPheRS"/>
    <property type="match status" value="1"/>
</dbReference>
<evidence type="ECO:0000256" key="13">
    <source>
        <dbReference type="ARBA" id="ARBA00023146"/>
    </source>
</evidence>
<evidence type="ECO:0000256" key="11">
    <source>
        <dbReference type="ARBA" id="ARBA00022884"/>
    </source>
</evidence>
<feature type="binding site" evidence="15">
    <location>
        <position position="468"/>
    </location>
    <ligand>
        <name>Mg(2+)</name>
        <dbReference type="ChEBI" id="CHEBI:18420"/>
        <note>shared with alpha subunit</note>
    </ligand>
</feature>
<dbReference type="InterPro" id="IPR045864">
    <property type="entry name" value="aa-tRNA-synth_II/BPL/LPL"/>
</dbReference>
<accession>B8DPM7</accession>
<dbReference type="InterPro" id="IPR005147">
    <property type="entry name" value="tRNA_synthase_B5-dom"/>
</dbReference>
<evidence type="ECO:0000259" key="19">
    <source>
        <dbReference type="PROSITE" id="PS51483"/>
    </source>
</evidence>
<evidence type="ECO:0000313" key="20">
    <source>
        <dbReference type="EMBL" id="ACL07934.1"/>
    </source>
</evidence>
<keyword evidence="12 15" id="KW-0648">Protein biosynthesis</keyword>
<keyword evidence="10 15" id="KW-0460">Magnesium</keyword>